<gene>
    <name evidence="1" type="ORF">HB912_07280</name>
</gene>
<dbReference type="InterPro" id="IPR038390">
    <property type="entry name" value="Metal_Tscrpt_repr_sf"/>
</dbReference>
<dbReference type="GO" id="GO:0046872">
    <property type="term" value="F:metal ion binding"/>
    <property type="evidence" value="ECO:0007669"/>
    <property type="project" value="InterPro"/>
</dbReference>
<dbReference type="GO" id="GO:0003677">
    <property type="term" value="F:DNA binding"/>
    <property type="evidence" value="ECO:0007669"/>
    <property type="project" value="InterPro"/>
</dbReference>
<comment type="caution">
    <text evidence="1">The sequence shown here is derived from an EMBL/GenBank/DDBJ whole genome shotgun (WGS) entry which is preliminary data.</text>
</comment>
<evidence type="ECO:0000313" key="1">
    <source>
        <dbReference type="EMBL" id="MBC1521446.1"/>
    </source>
</evidence>
<evidence type="ECO:0000313" key="2">
    <source>
        <dbReference type="Proteomes" id="UP000559885"/>
    </source>
</evidence>
<dbReference type="PANTHER" id="PTHR33677:SF5">
    <property type="entry name" value="TRANSCRIPTIONAL REPRESSOR FRMR"/>
    <property type="match status" value="1"/>
</dbReference>
<dbReference type="CDD" id="cd10155">
    <property type="entry name" value="BsYrkD-like_DUF156"/>
    <property type="match status" value="1"/>
</dbReference>
<sequence>MAGQSGELVYDAKMKNRLKRSEGQIRGILKMMEEKKDCREIVTQLTAVRTSIDRVIGLVVAQNLAACVEKAQQDRTEDTESYIEEAIQLLMKSR</sequence>
<organism evidence="1 2">
    <name type="scientific">Listeria aquatica</name>
    <dbReference type="NCBI Taxonomy" id="1494960"/>
    <lineage>
        <taxon>Bacteria</taxon>
        <taxon>Bacillati</taxon>
        <taxon>Bacillota</taxon>
        <taxon>Bacilli</taxon>
        <taxon>Bacillales</taxon>
        <taxon>Listeriaceae</taxon>
        <taxon>Listeria</taxon>
    </lineage>
</organism>
<dbReference type="GO" id="GO:0045892">
    <property type="term" value="P:negative regulation of DNA-templated transcription"/>
    <property type="evidence" value="ECO:0007669"/>
    <property type="project" value="UniProtKB-ARBA"/>
</dbReference>
<dbReference type="Gene3D" id="1.20.58.1000">
    <property type="entry name" value="Metal-sensitive repressor, helix protomer"/>
    <property type="match status" value="1"/>
</dbReference>
<dbReference type="PANTHER" id="PTHR33677">
    <property type="entry name" value="TRANSCRIPTIONAL REPRESSOR FRMR-RELATED"/>
    <property type="match status" value="1"/>
</dbReference>
<dbReference type="AlphaFoldDB" id="A0A841ZMB8"/>
<dbReference type="Proteomes" id="UP000559885">
    <property type="component" value="Unassembled WGS sequence"/>
</dbReference>
<dbReference type="RefSeq" id="WP_185373370.1">
    <property type="nucleotide sequence ID" value="NZ_JAARRM010000002.1"/>
</dbReference>
<accession>A0A841ZMB8</accession>
<name>A0A841ZMB8_9LIST</name>
<dbReference type="Pfam" id="PF02583">
    <property type="entry name" value="Trns_repr_metal"/>
    <property type="match status" value="1"/>
</dbReference>
<proteinExistence type="predicted"/>
<dbReference type="InterPro" id="IPR003735">
    <property type="entry name" value="Metal_Tscrpt_repr"/>
</dbReference>
<reference evidence="1 2" key="1">
    <citation type="submission" date="2020-03" db="EMBL/GenBank/DDBJ databases">
        <title>Soil Listeria distribution.</title>
        <authorList>
            <person name="Liao J."/>
            <person name="Wiedmann M."/>
        </authorList>
    </citation>
    <scope>NUCLEOTIDE SEQUENCE [LARGE SCALE GENOMIC DNA]</scope>
    <source>
        <strain evidence="1 2">FSL L7-1507</strain>
    </source>
</reference>
<dbReference type="EMBL" id="JAARRM010000002">
    <property type="protein sequence ID" value="MBC1521446.1"/>
    <property type="molecule type" value="Genomic_DNA"/>
</dbReference>
<protein>
    <submittedName>
        <fullName evidence="1">Metal-sensitive transcriptional regulator</fullName>
    </submittedName>
</protein>